<evidence type="ECO:0000313" key="2">
    <source>
        <dbReference type="EMBL" id="RXJ04265.1"/>
    </source>
</evidence>
<proteinExistence type="predicted"/>
<accession>A0A4V1LGX6</accession>
<keyword evidence="1" id="KW-1133">Transmembrane helix</keyword>
<evidence type="ECO:0000313" key="3">
    <source>
        <dbReference type="Proteomes" id="UP000290649"/>
    </source>
</evidence>
<protein>
    <submittedName>
        <fullName evidence="2">Uncharacterized protein</fullName>
    </submittedName>
</protein>
<dbReference type="RefSeq" id="WP_129076614.1">
    <property type="nucleotide sequence ID" value="NZ_QOUX01000001.1"/>
</dbReference>
<name>A0A4V1LGX6_9BACI</name>
<keyword evidence="3" id="KW-1185">Reference proteome</keyword>
<dbReference type="OrthoDB" id="3006550at2"/>
<feature type="transmembrane region" description="Helical" evidence="1">
    <location>
        <begin position="51"/>
        <end position="71"/>
    </location>
</feature>
<sequence length="76" mass="7954">MNNRTSGLLLIGLSLLTAVIAYGFDQLSNAVKKSAGFIKAGGSLNSTNPSVPTVSIFLIAISIIIGIIIFMDKKKS</sequence>
<keyword evidence="1" id="KW-0472">Membrane</keyword>
<dbReference type="AlphaFoldDB" id="A0A4V1LGX6"/>
<evidence type="ECO:0000256" key="1">
    <source>
        <dbReference type="SAM" id="Phobius"/>
    </source>
</evidence>
<keyword evidence="1" id="KW-0812">Transmembrane</keyword>
<organism evidence="2 3">
    <name type="scientific">Anaerobacillus alkaliphilus</name>
    <dbReference type="NCBI Taxonomy" id="1548597"/>
    <lineage>
        <taxon>Bacteria</taxon>
        <taxon>Bacillati</taxon>
        <taxon>Bacillota</taxon>
        <taxon>Bacilli</taxon>
        <taxon>Bacillales</taxon>
        <taxon>Bacillaceae</taxon>
        <taxon>Anaerobacillus</taxon>
    </lineage>
</organism>
<dbReference type="EMBL" id="QOUX01000001">
    <property type="protein sequence ID" value="RXJ04265.1"/>
    <property type="molecule type" value="Genomic_DNA"/>
</dbReference>
<reference evidence="2 3" key="1">
    <citation type="journal article" date="2019" name="Int. J. Syst. Evol. Microbiol.">
        <title>Anaerobacillus alkaliphilus sp. nov., a novel alkaliphilic and moderately halophilic bacterium.</title>
        <authorList>
            <person name="Borsodi A.K."/>
            <person name="Aszalos J.M."/>
            <person name="Bihari P."/>
            <person name="Nagy I."/>
            <person name="Schumann P."/>
            <person name="Sproer C."/>
            <person name="Kovacs A.L."/>
            <person name="Boka K."/>
            <person name="Dobosy P."/>
            <person name="Ovari M."/>
            <person name="Szili-Kovacs T."/>
            <person name="Toth E."/>
        </authorList>
    </citation>
    <scope>NUCLEOTIDE SEQUENCE [LARGE SCALE GENOMIC DNA]</scope>
    <source>
        <strain evidence="2 3">B16-10</strain>
    </source>
</reference>
<gene>
    <name evidence="2" type="ORF">DS745_02455</name>
</gene>
<comment type="caution">
    <text evidence="2">The sequence shown here is derived from an EMBL/GenBank/DDBJ whole genome shotgun (WGS) entry which is preliminary data.</text>
</comment>
<dbReference type="Proteomes" id="UP000290649">
    <property type="component" value="Unassembled WGS sequence"/>
</dbReference>